<feature type="transmembrane region" description="Helical" evidence="1">
    <location>
        <begin position="63"/>
        <end position="82"/>
    </location>
</feature>
<evidence type="ECO:0000256" key="1">
    <source>
        <dbReference type="SAM" id="Phobius"/>
    </source>
</evidence>
<evidence type="ECO:0000313" key="2">
    <source>
        <dbReference type="EMBL" id="CBH11319.1"/>
    </source>
</evidence>
<organism evidence="2 3">
    <name type="scientific">Trypanosoma brucei gambiense (strain MHOM/CI/86/DAL972)</name>
    <dbReference type="NCBI Taxonomy" id="679716"/>
    <lineage>
        <taxon>Eukaryota</taxon>
        <taxon>Discoba</taxon>
        <taxon>Euglenozoa</taxon>
        <taxon>Kinetoplastea</taxon>
        <taxon>Metakinetoplastina</taxon>
        <taxon>Trypanosomatida</taxon>
        <taxon>Trypanosomatidae</taxon>
        <taxon>Trypanosoma</taxon>
    </lineage>
</organism>
<accession>C9ZPJ1</accession>
<evidence type="ECO:0000313" key="3">
    <source>
        <dbReference type="Proteomes" id="UP000002316"/>
    </source>
</evidence>
<dbReference type="KEGG" id="tbg:TbgDal_V4580"/>
<protein>
    <submittedName>
        <fullName evidence="2">Uncharacterized protein</fullName>
    </submittedName>
</protein>
<proteinExistence type="predicted"/>
<keyword evidence="1" id="KW-0472">Membrane</keyword>
<dbReference type="RefSeq" id="XP_011773606.1">
    <property type="nucleotide sequence ID" value="XM_011775304.1"/>
</dbReference>
<keyword evidence="1" id="KW-1133">Transmembrane helix</keyword>
<dbReference type="Proteomes" id="UP000002316">
    <property type="component" value="Chromosome 5"/>
</dbReference>
<sequence>MSMILYLLCMYCFLFFVFTPVLLEFRCSVAYPSYHTRCEERTKFSHGAFTEISHSFVPLYSIFPFYFSSTALMNIFVVTLVVNQLSDYHLLQYVRHLCRSVF</sequence>
<gene>
    <name evidence="2" type="ORF">TbgDal_V4580</name>
</gene>
<reference evidence="3" key="1">
    <citation type="journal article" date="2010" name="PLoS Negl. Trop. Dis.">
        <title>The genome sequence of Trypanosoma brucei gambiense, causative agent of chronic human african trypanosomiasis.</title>
        <authorList>
            <person name="Jackson A.P."/>
            <person name="Sanders M."/>
            <person name="Berry A."/>
            <person name="McQuillan J."/>
            <person name="Aslett M.A."/>
            <person name="Quail M.A."/>
            <person name="Chukualim B."/>
            <person name="Capewell P."/>
            <person name="MacLeod A."/>
            <person name="Melville S.E."/>
            <person name="Gibson W."/>
            <person name="Barry J.D."/>
            <person name="Berriman M."/>
            <person name="Hertz-Fowler C."/>
        </authorList>
    </citation>
    <scope>NUCLEOTIDE SEQUENCE [LARGE SCALE GENOMIC DNA]</scope>
    <source>
        <strain evidence="3">MHOM/CI/86/DAL972</strain>
    </source>
</reference>
<name>C9ZPJ1_TRYB9</name>
<dbReference type="AlphaFoldDB" id="C9ZPJ1"/>
<dbReference type="EMBL" id="FN554968">
    <property type="protein sequence ID" value="CBH11319.1"/>
    <property type="molecule type" value="Genomic_DNA"/>
</dbReference>
<dbReference type="GeneID" id="23861467"/>
<keyword evidence="1" id="KW-0812">Transmembrane</keyword>